<dbReference type="AlphaFoldDB" id="A0A6L2PHR4"/>
<evidence type="ECO:0000259" key="6">
    <source>
        <dbReference type="PROSITE" id="PS50850"/>
    </source>
</evidence>
<dbReference type="GO" id="GO:0022857">
    <property type="term" value="F:transmembrane transporter activity"/>
    <property type="evidence" value="ECO:0007669"/>
    <property type="project" value="InterPro"/>
</dbReference>
<comment type="caution">
    <text evidence="8">The sequence shown here is derived from an EMBL/GenBank/DDBJ whole genome shotgun (WGS) entry which is preliminary data.</text>
</comment>
<dbReference type="InterPro" id="IPR050549">
    <property type="entry name" value="MFS_Trehalose_Transporter"/>
</dbReference>
<feature type="transmembrane region" description="Helical" evidence="5">
    <location>
        <begin position="235"/>
        <end position="255"/>
    </location>
</feature>
<evidence type="ECO:0000256" key="3">
    <source>
        <dbReference type="ARBA" id="ARBA00022989"/>
    </source>
</evidence>
<feature type="transmembrane region" description="Helical" evidence="5">
    <location>
        <begin position="167"/>
        <end position="191"/>
    </location>
</feature>
<dbReference type="EMBL" id="BLKM01010698">
    <property type="protein sequence ID" value="GFG30980.1"/>
    <property type="molecule type" value="Genomic_DNA"/>
</dbReference>
<reference evidence="9" key="2">
    <citation type="submission" date="2020-01" db="EMBL/GenBank/DDBJ databases">
        <title>Draft genome sequence of the Termite Coptotermes fromosanus.</title>
        <authorList>
            <person name="Itakura S."/>
            <person name="Yosikawa Y."/>
            <person name="Umezawa K."/>
        </authorList>
    </citation>
    <scope>NUCLEOTIDE SEQUENCE [LARGE SCALE GENOMIC DNA]</scope>
</reference>
<dbReference type="InterPro" id="IPR020846">
    <property type="entry name" value="MFS_dom"/>
</dbReference>
<protein>
    <recommendedName>
        <fullName evidence="6">Major facilitator superfamily (MFS) profile domain-containing protein</fullName>
    </recommendedName>
</protein>
<dbReference type="InterPro" id="IPR005828">
    <property type="entry name" value="MFS_sugar_transport-like"/>
</dbReference>
<feature type="transmembrane region" description="Helical" evidence="5">
    <location>
        <begin position="267"/>
        <end position="287"/>
    </location>
</feature>
<dbReference type="PROSITE" id="PS50850">
    <property type="entry name" value="MFS"/>
    <property type="match status" value="1"/>
</dbReference>
<dbReference type="InterPro" id="IPR036259">
    <property type="entry name" value="MFS_trans_sf"/>
</dbReference>
<dbReference type="Proteomes" id="UP000502823">
    <property type="component" value="Unassembled WGS sequence"/>
</dbReference>
<evidence type="ECO:0000256" key="5">
    <source>
        <dbReference type="SAM" id="Phobius"/>
    </source>
</evidence>
<evidence type="ECO:0000256" key="1">
    <source>
        <dbReference type="ARBA" id="ARBA00004141"/>
    </source>
</evidence>
<keyword evidence="4 5" id="KW-0472">Membrane</keyword>
<dbReference type="EMBL" id="BLKM01006915">
    <property type="protein sequence ID" value="GFG29234.1"/>
    <property type="molecule type" value="Genomic_DNA"/>
</dbReference>
<dbReference type="OrthoDB" id="6612291at2759"/>
<dbReference type="PANTHER" id="PTHR48021:SF24">
    <property type="entry name" value="MAJOR FACILITATOR SUPERFAMILY (MFS) PROFILE DOMAIN-CONTAINING PROTEIN"/>
    <property type="match status" value="1"/>
</dbReference>
<evidence type="ECO:0000256" key="4">
    <source>
        <dbReference type="ARBA" id="ARBA00023136"/>
    </source>
</evidence>
<evidence type="ECO:0000313" key="8">
    <source>
        <dbReference type="EMBL" id="GFG30980.1"/>
    </source>
</evidence>
<keyword evidence="9" id="KW-1185">Reference proteome</keyword>
<feature type="transmembrane region" description="Helical" evidence="5">
    <location>
        <begin position="197"/>
        <end position="223"/>
    </location>
</feature>
<feature type="domain" description="Major facilitator superfamily (MFS) profile" evidence="6">
    <location>
        <begin position="1"/>
        <end position="291"/>
    </location>
</feature>
<keyword evidence="2 5" id="KW-0812">Transmembrane</keyword>
<accession>A0A6L2PHR4</accession>
<dbReference type="Pfam" id="PF00083">
    <property type="entry name" value="Sugar_tr"/>
    <property type="match status" value="1"/>
</dbReference>
<organism evidence="8 9">
    <name type="scientific">Coptotermes formosanus</name>
    <name type="common">Formosan subterranean termite</name>
    <dbReference type="NCBI Taxonomy" id="36987"/>
    <lineage>
        <taxon>Eukaryota</taxon>
        <taxon>Metazoa</taxon>
        <taxon>Ecdysozoa</taxon>
        <taxon>Arthropoda</taxon>
        <taxon>Hexapoda</taxon>
        <taxon>Insecta</taxon>
        <taxon>Pterygota</taxon>
        <taxon>Neoptera</taxon>
        <taxon>Polyneoptera</taxon>
        <taxon>Dictyoptera</taxon>
        <taxon>Blattodea</taxon>
        <taxon>Blattoidea</taxon>
        <taxon>Termitoidae</taxon>
        <taxon>Rhinotermitidae</taxon>
        <taxon>Coptotermes</taxon>
    </lineage>
</organism>
<dbReference type="GO" id="GO:0016020">
    <property type="term" value="C:membrane"/>
    <property type="evidence" value="ECO:0007669"/>
    <property type="project" value="UniProtKB-SubCell"/>
</dbReference>
<evidence type="ECO:0000313" key="9">
    <source>
        <dbReference type="Proteomes" id="UP000502823"/>
    </source>
</evidence>
<keyword evidence="3 5" id="KW-1133">Transmembrane helix</keyword>
<gene>
    <name evidence="7" type="ORF">Cfor_00860</name>
    <name evidence="8" type="ORF">Cfor_01029</name>
</gene>
<sequence>MMLSYLKGAYLSWRTAAWTSVIYVVIPLFLISIWIPESPVWLVARGRVEEAEKSLKWLSGDKSSLPEQQLAALVKSQDMKALVTSGFMGRLAGFRRPSGFKPLLVLFGLFFFQQFSGVYTTLFHSVEMFKDVGSGMDPSIATVLVGLMRLIMSLFTTVLLRRFGRRPLCMLSACGMAVCMVASGWATWYIYNGSEGITWLPVVCMLLYVCSSMIGLLSIPWTMTAELFPTEIRGLAHGVTISFAHIMMFVSIQCYRDVRDLLGGAHAVQWFFAVMALGGAVFVYIFLPETHGRKLADIEDYFKENCIYIRRKTPEQRTENGTTVDEIVMTTSKA</sequence>
<dbReference type="Gene3D" id="1.20.1250.20">
    <property type="entry name" value="MFS general substrate transporter like domains"/>
    <property type="match status" value="1"/>
</dbReference>
<evidence type="ECO:0000313" key="7">
    <source>
        <dbReference type="EMBL" id="GFG29234.1"/>
    </source>
</evidence>
<comment type="subcellular location">
    <subcellularLocation>
        <location evidence="1">Membrane</location>
        <topology evidence="1">Multi-pass membrane protein</topology>
    </subcellularLocation>
</comment>
<feature type="transmembrane region" description="Helical" evidence="5">
    <location>
        <begin position="15"/>
        <end position="35"/>
    </location>
</feature>
<feature type="transmembrane region" description="Helical" evidence="5">
    <location>
        <begin position="140"/>
        <end position="160"/>
    </location>
</feature>
<dbReference type="InParanoid" id="A0A6L2PHR4"/>
<feature type="transmembrane region" description="Helical" evidence="5">
    <location>
        <begin position="103"/>
        <end position="120"/>
    </location>
</feature>
<evidence type="ECO:0000256" key="2">
    <source>
        <dbReference type="ARBA" id="ARBA00022692"/>
    </source>
</evidence>
<name>A0A6L2PHR4_COPFO</name>
<proteinExistence type="predicted"/>
<dbReference type="PANTHER" id="PTHR48021">
    <property type="match status" value="1"/>
</dbReference>
<dbReference type="SUPFAM" id="SSF103473">
    <property type="entry name" value="MFS general substrate transporter"/>
    <property type="match status" value="1"/>
</dbReference>
<reference evidence="8" key="1">
    <citation type="journal article" date="2020" name="J. Asia-Pac. Entomol.">
        <title>Draft genome sequence of the termite, Coptotermes formosanus: Genetic insights into the pyruvate dehydrogenase complex of the termite.</title>
        <authorList>
            <person name="Itakura S."/>
            <person name="Yosikawa Y."/>
            <person name="Togami Y."/>
            <person name="Umezawa K."/>
        </authorList>
    </citation>
    <scope>NUCLEOTIDE SEQUENCE</scope>
    <source>
        <tissue evidence="8">Head</tissue>
    </source>
</reference>